<dbReference type="PANTHER" id="PTHR43178:SF5">
    <property type="entry name" value="LIPOAMIDE ACYLTRANSFERASE COMPONENT OF BRANCHED-CHAIN ALPHA-KETO ACID DEHYDROGENASE COMPLEX, MITOCHONDRIAL"/>
    <property type="match status" value="1"/>
</dbReference>
<evidence type="ECO:0000256" key="4">
    <source>
        <dbReference type="ARBA" id="ARBA00022823"/>
    </source>
</evidence>
<dbReference type="PROSITE" id="PS50968">
    <property type="entry name" value="BIOTINYL_LIPOYL"/>
    <property type="match status" value="1"/>
</dbReference>
<dbReference type="AlphaFoldDB" id="A0A974GUZ0"/>
<dbReference type="EMBL" id="JACBNQ010000001">
    <property type="protein sequence ID" value="NYB72759.1"/>
    <property type="molecule type" value="Genomic_DNA"/>
</dbReference>
<comment type="caution">
    <text evidence="9">The sequence shown here is derived from an EMBL/GenBank/DDBJ whole genome shotgun (WGS) entry which is preliminary data.</text>
</comment>
<evidence type="ECO:0000256" key="2">
    <source>
        <dbReference type="ARBA" id="ARBA00007317"/>
    </source>
</evidence>
<evidence type="ECO:0000256" key="1">
    <source>
        <dbReference type="ARBA" id="ARBA00001938"/>
    </source>
</evidence>
<dbReference type="GO" id="GO:0005737">
    <property type="term" value="C:cytoplasm"/>
    <property type="evidence" value="ECO:0007669"/>
    <property type="project" value="TreeGrafter"/>
</dbReference>
<dbReference type="GO" id="GO:0031405">
    <property type="term" value="F:lipoic acid binding"/>
    <property type="evidence" value="ECO:0007669"/>
    <property type="project" value="TreeGrafter"/>
</dbReference>
<gene>
    <name evidence="9" type="ORF">HZF24_01240</name>
</gene>
<protein>
    <recommendedName>
        <fullName evidence="6">Dihydrolipoamide acetyltransferase component of pyruvate dehydrogenase complex</fullName>
        <ecNumber evidence="6">2.3.1.-</ecNumber>
    </recommendedName>
</protein>
<keyword evidence="5 6" id="KW-0012">Acyltransferase</keyword>
<dbReference type="InterPro" id="IPR000089">
    <property type="entry name" value="Biotin_lipoyl"/>
</dbReference>
<organism evidence="9 10">
    <name type="scientific">Sedimentibacter hydroxybenzoicus DSM 7310</name>
    <dbReference type="NCBI Taxonomy" id="1123245"/>
    <lineage>
        <taxon>Bacteria</taxon>
        <taxon>Bacillati</taxon>
        <taxon>Bacillota</taxon>
        <taxon>Tissierellia</taxon>
        <taxon>Sedimentibacter</taxon>
    </lineage>
</organism>
<dbReference type="PROSITE" id="PS51826">
    <property type="entry name" value="PSBD"/>
    <property type="match status" value="2"/>
</dbReference>
<feature type="domain" description="Lipoyl-binding" evidence="7">
    <location>
        <begin position="1"/>
        <end position="71"/>
    </location>
</feature>
<evidence type="ECO:0000256" key="6">
    <source>
        <dbReference type="RuleBase" id="RU003423"/>
    </source>
</evidence>
<comment type="cofactor">
    <cofactor evidence="1 6">
        <name>(R)-lipoate</name>
        <dbReference type="ChEBI" id="CHEBI:83088"/>
    </cofactor>
</comment>
<evidence type="ECO:0000313" key="10">
    <source>
        <dbReference type="Proteomes" id="UP000611629"/>
    </source>
</evidence>
<evidence type="ECO:0000313" key="9">
    <source>
        <dbReference type="EMBL" id="NYB72759.1"/>
    </source>
</evidence>
<dbReference type="Gene3D" id="3.30.559.10">
    <property type="entry name" value="Chloramphenicol acetyltransferase-like domain"/>
    <property type="match status" value="1"/>
</dbReference>
<dbReference type="Pfam" id="PF00364">
    <property type="entry name" value="Biotin_lipoyl"/>
    <property type="match status" value="1"/>
</dbReference>
<keyword evidence="10" id="KW-1185">Reference proteome</keyword>
<dbReference type="Pfam" id="PF00198">
    <property type="entry name" value="2-oxoacid_dh"/>
    <property type="match status" value="1"/>
</dbReference>
<feature type="domain" description="Peripheral subunit-binding (PSBD)" evidence="8">
    <location>
        <begin position="117"/>
        <end position="154"/>
    </location>
</feature>
<name>A0A974GUZ0_SEDHY</name>
<dbReference type="InterPro" id="IPR050743">
    <property type="entry name" value="2-oxoacid_DH_E2_comp"/>
</dbReference>
<accession>A0A974GUZ0</accession>
<evidence type="ECO:0000256" key="3">
    <source>
        <dbReference type="ARBA" id="ARBA00022679"/>
    </source>
</evidence>
<dbReference type="InterPro" id="IPR004167">
    <property type="entry name" value="PSBD"/>
</dbReference>
<dbReference type="Gene3D" id="2.40.50.100">
    <property type="match status" value="1"/>
</dbReference>
<dbReference type="InterPro" id="IPR001078">
    <property type="entry name" value="2-oxoacid_DH_actylTfrase"/>
</dbReference>
<dbReference type="InterPro" id="IPR036625">
    <property type="entry name" value="E3-bd_dom_sf"/>
</dbReference>
<keyword evidence="4 6" id="KW-0450">Lipoyl</keyword>
<keyword evidence="3 6" id="KW-0808">Transferase</keyword>
<dbReference type="InterPro" id="IPR023213">
    <property type="entry name" value="CAT-like_dom_sf"/>
</dbReference>
<dbReference type="Pfam" id="PF02817">
    <property type="entry name" value="E3_binding"/>
    <property type="match status" value="2"/>
</dbReference>
<dbReference type="Gene3D" id="4.10.320.10">
    <property type="entry name" value="E3-binding domain"/>
    <property type="match status" value="2"/>
</dbReference>
<comment type="similarity">
    <text evidence="2 6">Belongs to the 2-oxoacid dehydrogenase family.</text>
</comment>
<evidence type="ECO:0000259" key="7">
    <source>
        <dbReference type="PROSITE" id="PS50968"/>
    </source>
</evidence>
<dbReference type="SUPFAM" id="SSF51230">
    <property type="entry name" value="Single hybrid motif"/>
    <property type="match status" value="1"/>
</dbReference>
<evidence type="ECO:0000256" key="5">
    <source>
        <dbReference type="ARBA" id="ARBA00023315"/>
    </source>
</evidence>
<dbReference type="GO" id="GO:0016407">
    <property type="term" value="F:acetyltransferase activity"/>
    <property type="evidence" value="ECO:0007669"/>
    <property type="project" value="TreeGrafter"/>
</dbReference>
<dbReference type="Proteomes" id="UP000611629">
    <property type="component" value="Unassembled WGS sequence"/>
</dbReference>
<sequence>MPKQGLLMTEGYITKWLISEGEKVEENQPLFEMETDKLSITIESPASGTLLKIIRGEDETVPITEIIAVIGQEGEDFSHLLTADSPAETKIDEVKAEAECAVVESNSISNEKTDRVFITPRAKMIAADKNIDYSDIIGSGPEGLIIEKDILSCEKGLVQNRNKVTPVAEKMIKENNLNANEVVGTGISGRVIKQDVLNIIKNEQSNLNNTDTQEKIVPFKGMRKVISDRMMESLHNMAQANHRMKVDMTEAVKLRKNIKESGINISYNDILIKIVSKALLEFPYMNSSLTGEGILLKDYVNMGLAVSVSNGLIVPNVKNAHKKSLEEIAAESRELIQKALNGSLSQEDYSGGTFTLSNLGMYDIDEFTAIINPPESGILAVGKVENTPVVENDTIVIKPIMTLSLTYDHRIIDGALAAQFLQRIKQLLMHPYLLL</sequence>
<dbReference type="CDD" id="cd06849">
    <property type="entry name" value="lipoyl_domain"/>
    <property type="match status" value="1"/>
</dbReference>
<dbReference type="PANTHER" id="PTHR43178">
    <property type="entry name" value="DIHYDROLIPOAMIDE ACETYLTRANSFERASE COMPONENT OF PYRUVATE DEHYDROGENASE COMPLEX"/>
    <property type="match status" value="1"/>
</dbReference>
<dbReference type="InterPro" id="IPR011053">
    <property type="entry name" value="Single_hybrid_motif"/>
</dbReference>
<dbReference type="SUPFAM" id="SSF47005">
    <property type="entry name" value="Peripheral subunit-binding domain of 2-oxo acid dehydrogenase complex"/>
    <property type="match status" value="2"/>
</dbReference>
<feature type="domain" description="Peripheral subunit-binding (PSBD)" evidence="8">
    <location>
        <begin position="163"/>
        <end position="200"/>
    </location>
</feature>
<evidence type="ECO:0000259" key="8">
    <source>
        <dbReference type="PROSITE" id="PS51826"/>
    </source>
</evidence>
<dbReference type="SUPFAM" id="SSF52777">
    <property type="entry name" value="CoA-dependent acyltransferases"/>
    <property type="match status" value="1"/>
</dbReference>
<reference evidence="9" key="1">
    <citation type="submission" date="2020-07" db="EMBL/GenBank/DDBJ databases">
        <title>Genomic analysis of a strain of Sedimentibacter Hydroxybenzoicus DSM7310.</title>
        <authorList>
            <person name="Ma S."/>
        </authorList>
    </citation>
    <scope>NUCLEOTIDE SEQUENCE</scope>
    <source>
        <strain evidence="9">DSM 7310</strain>
    </source>
</reference>
<dbReference type="EC" id="2.3.1.-" evidence="6"/>
<proteinExistence type="inferred from homology"/>